<gene>
    <name evidence="2" type="ORF">AURDEDRAFT_178067</name>
</gene>
<name>J0WM14_AURST</name>
<sequence>MTAQKHDLSRNLGAIRRGQYSSQAHDSRPSGRVRCYRCGGRHLQLNCRWLKSDRTLGRCDRDAQWRRPALAAHKQRANLKTQAIELNDTGDRIPATPQYVSVDQDSPPREILGGGQKSALLEKPEETTVGQRPLPEASDKKVPISSLAQQVNNDSIDAKVVLTVDELLALDPGVRRYWYPDGVSNALKVPILAAYGIPQYQQPNSQSRSGHLQVSHVGTNQKCPADAPNEDSGWSLTFWIALCAMLGISVFS</sequence>
<evidence type="ECO:0000313" key="3">
    <source>
        <dbReference type="Proteomes" id="UP000006514"/>
    </source>
</evidence>
<evidence type="ECO:0000256" key="1">
    <source>
        <dbReference type="SAM" id="MobiDB-lite"/>
    </source>
</evidence>
<keyword evidence="3" id="KW-1185">Reference proteome</keyword>
<accession>J0WM14</accession>
<proteinExistence type="predicted"/>
<organism evidence="2 3">
    <name type="scientific">Auricularia subglabra (strain TFB-10046 / SS5)</name>
    <name type="common">White-rot fungus</name>
    <name type="synonym">Auricularia delicata (strain TFB10046)</name>
    <dbReference type="NCBI Taxonomy" id="717982"/>
    <lineage>
        <taxon>Eukaryota</taxon>
        <taxon>Fungi</taxon>
        <taxon>Dikarya</taxon>
        <taxon>Basidiomycota</taxon>
        <taxon>Agaricomycotina</taxon>
        <taxon>Agaricomycetes</taxon>
        <taxon>Auriculariales</taxon>
        <taxon>Auriculariaceae</taxon>
        <taxon>Auricularia</taxon>
    </lineage>
</organism>
<dbReference type="EMBL" id="JH688616">
    <property type="protein sequence ID" value="EJD32835.1"/>
    <property type="molecule type" value="Genomic_DNA"/>
</dbReference>
<dbReference type="KEGG" id="adl:AURDEDRAFT_178067"/>
<dbReference type="AlphaFoldDB" id="J0WM14"/>
<feature type="region of interest" description="Disordered" evidence="1">
    <location>
        <begin position="1"/>
        <end position="32"/>
    </location>
</feature>
<reference evidence="3" key="1">
    <citation type="journal article" date="2012" name="Science">
        <title>The Paleozoic origin of enzymatic lignin decomposition reconstructed from 31 fungal genomes.</title>
        <authorList>
            <person name="Floudas D."/>
            <person name="Binder M."/>
            <person name="Riley R."/>
            <person name="Barry K."/>
            <person name="Blanchette R.A."/>
            <person name="Henrissat B."/>
            <person name="Martinez A.T."/>
            <person name="Otillar R."/>
            <person name="Spatafora J.W."/>
            <person name="Yadav J.S."/>
            <person name="Aerts A."/>
            <person name="Benoit I."/>
            <person name="Boyd A."/>
            <person name="Carlson A."/>
            <person name="Copeland A."/>
            <person name="Coutinho P.M."/>
            <person name="de Vries R.P."/>
            <person name="Ferreira P."/>
            <person name="Findley K."/>
            <person name="Foster B."/>
            <person name="Gaskell J."/>
            <person name="Glotzer D."/>
            <person name="Gorecki P."/>
            <person name="Heitman J."/>
            <person name="Hesse C."/>
            <person name="Hori C."/>
            <person name="Igarashi K."/>
            <person name="Jurgens J.A."/>
            <person name="Kallen N."/>
            <person name="Kersten P."/>
            <person name="Kohler A."/>
            <person name="Kuees U."/>
            <person name="Kumar T.K.A."/>
            <person name="Kuo A."/>
            <person name="LaButti K."/>
            <person name="Larrondo L.F."/>
            <person name="Lindquist E."/>
            <person name="Ling A."/>
            <person name="Lombard V."/>
            <person name="Lucas S."/>
            <person name="Lundell T."/>
            <person name="Martin R."/>
            <person name="McLaughlin D.J."/>
            <person name="Morgenstern I."/>
            <person name="Morin E."/>
            <person name="Murat C."/>
            <person name="Nagy L.G."/>
            <person name="Nolan M."/>
            <person name="Ohm R.A."/>
            <person name="Patyshakuliyeva A."/>
            <person name="Rokas A."/>
            <person name="Ruiz-Duenas F.J."/>
            <person name="Sabat G."/>
            <person name="Salamov A."/>
            <person name="Samejima M."/>
            <person name="Schmutz J."/>
            <person name="Slot J.C."/>
            <person name="St John F."/>
            <person name="Stenlid J."/>
            <person name="Sun H."/>
            <person name="Sun S."/>
            <person name="Syed K."/>
            <person name="Tsang A."/>
            <person name="Wiebenga A."/>
            <person name="Young D."/>
            <person name="Pisabarro A."/>
            <person name="Eastwood D.C."/>
            <person name="Martin F."/>
            <person name="Cullen D."/>
            <person name="Grigoriev I.V."/>
            <person name="Hibbett D.S."/>
        </authorList>
    </citation>
    <scope>NUCLEOTIDE SEQUENCE [LARGE SCALE GENOMIC DNA]</scope>
    <source>
        <strain evidence="3">TFB10046</strain>
    </source>
</reference>
<dbReference type="Proteomes" id="UP000006514">
    <property type="component" value="Unassembled WGS sequence"/>
</dbReference>
<dbReference type="InParanoid" id="J0WM14"/>
<feature type="region of interest" description="Disordered" evidence="1">
    <location>
        <begin position="87"/>
        <end position="141"/>
    </location>
</feature>
<evidence type="ECO:0000313" key="2">
    <source>
        <dbReference type="EMBL" id="EJD32835.1"/>
    </source>
</evidence>
<protein>
    <submittedName>
        <fullName evidence="2">Uncharacterized protein</fullName>
    </submittedName>
</protein>